<accession>A0A4Q1K3E2</accession>
<sequence>MIKNTPISFYIIMSVLAVIAMVIDNEWLTLLTKPSIIPALLIYYFSSDKKYVSPVLLTILFVYFVSDTIALLQFQNFDIYLMLIDFIPYLLLVKVVIEDAVHLKFKMNECMFASICFLFLVLVMFFVIGTLSVTYQEYIPIIIGYGFVLAVYVSTSLYVYLITNSDFAMYILIASVFGLIADIIYTIINMVFYVKALTYIEFVLQIISYFYIIAYFLKRDVNFEITAKEELL</sequence>
<feature type="transmembrane region" description="Helical" evidence="1">
    <location>
        <begin position="199"/>
        <end position="217"/>
    </location>
</feature>
<keyword evidence="1" id="KW-0812">Transmembrane</keyword>
<protein>
    <recommendedName>
        <fullName evidence="4">YhhN-like protein</fullName>
    </recommendedName>
</protein>
<feature type="transmembrane region" description="Helical" evidence="1">
    <location>
        <begin position="109"/>
        <end position="132"/>
    </location>
</feature>
<keyword evidence="1" id="KW-0472">Membrane</keyword>
<feature type="transmembrane region" description="Helical" evidence="1">
    <location>
        <begin position="29"/>
        <end position="45"/>
    </location>
</feature>
<name>A0A4Q1K3E2_9FLAO</name>
<organism evidence="2 3">
    <name type="scientific">Flavobacterium amnicola</name>
    <dbReference type="NCBI Taxonomy" id="2506422"/>
    <lineage>
        <taxon>Bacteria</taxon>
        <taxon>Pseudomonadati</taxon>
        <taxon>Bacteroidota</taxon>
        <taxon>Flavobacteriia</taxon>
        <taxon>Flavobacteriales</taxon>
        <taxon>Flavobacteriaceae</taxon>
        <taxon>Flavobacterium</taxon>
    </lineage>
</organism>
<proteinExistence type="predicted"/>
<dbReference type="RefSeq" id="WP_129435715.1">
    <property type="nucleotide sequence ID" value="NZ_SBKO01000002.1"/>
</dbReference>
<keyword evidence="3" id="KW-1185">Reference proteome</keyword>
<feature type="transmembrane region" description="Helical" evidence="1">
    <location>
        <begin position="167"/>
        <end position="193"/>
    </location>
</feature>
<gene>
    <name evidence="2" type="ORF">EQG63_07375</name>
</gene>
<evidence type="ECO:0000313" key="2">
    <source>
        <dbReference type="EMBL" id="RXR19257.1"/>
    </source>
</evidence>
<dbReference type="AlphaFoldDB" id="A0A4Q1K3E2"/>
<dbReference type="OrthoDB" id="1360637at2"/>
<feature type="transmembrane region" description="Helical" evidence="1">
    <location>
        <begin position="79"/>
        <end position="97"/>
    </location>
</feature>
<feature type="transmembrane region" description="Helical" evidence="1">
    <location>
        <begin position="52"/>
        <end position="73"/>
    </location>
</feature>
<keyword evidence="1" id="KW-1133">Transmembrane helix</keyword>
<evidence type="ECO:0008006" key="4">
    <source>
        <dbReference type="Google" id="ProtNLM"/>
    </source>
</evidence>
<reference evidence="3" key="1">
    <citation type="submission" date="2019-01" db="EMBL/GenBank/DDBJ databases">
        <title>Cytophagaceae bacterium strain CAR-16.</title>
        <authorList>
            <person name="Chen W.-M."/>
        </authorList>
    </citation>
    <scope>NUCLEOTIDE SEQUENCE [LARGE SCALE GENOMIC DNA]</scope>
    <source>
        <strain evidence="3">LLJ-11</strain>
    </source>
</reference>
<evidence type="ECO:0000313" key="3">
    <source>
        <dbReference type="Proteomes" id="UP000290283"/>
    </source>
</evidence>
<dbReference type="EMBL" id="SBKO01000002">
    <property type="protein sequence ID" value="RXR19257.1"/>
    <property type="molecule type" value="Genomic_DNA"/>
</dbReference>
<dbReference type="Proteomes" id="UP000290283">
    <property type="component" value="Unassembled WGS sequence"/>
</dbReference>
<evidence type="ECO:0000256" key="1">
    <source>
        <dbReference type="SAM" id="Phobius"/>
    </source>
</evidence>
<feature type="transmembrane region" description="Helical" evidence="1">
    <location>
        <begin position="7"/>
        <end position="23"/>
    </location>
</feature>
<feature type="transmembrane region" description="Helical" evidence="1">
    <location>
        <begin position="138"/>
        <end position="160"/>
    </location>
</feature>
<comment type="caution">
    <text evidence="2">The sequence shown here is derived from an EMBL/GenBank/DDBJ whole genome shotgun (WGS) entry which is preliminary data.</text>
</comment>